<organism evidence="2 3">
    <name type="scientific">Succinivibrio dextrinosolvens</name>
    <dbReference type="NCBI Taxonomy" id="83771"/>
    <lineage>
        <taxon>Bacteria</taxon>
        <taxon>Pseudomonadati</taxon>
        <taxon>Pseudomonadota</taxon>
        <taxon>Gammaproteobacteria</taxon>
        <taxon>Aeromonadales</taxon>
        <taxon>Succinivibrionaceae</taxon>
        <taxon>Succinivibrio</taxon>
    </lineage>
</organism>
<evidence type="ECO:0000256" key="1">
    <source>
        <dbReference type="SAM" id="Phobius"/>
    </source>
</evidence>
<keyword evidence="3" id="KW-1185">Reference proteome</keyword>
<name>A0A662ZDR1_9GAMM</name>
<dbReference type="AlphaFoldDB" id="A0A662ZDR1"/>
<evidence type="ECO:0000313" key="3">
    <source>
        <dbReference type="Proteomes" id="UP000243374"/>
    </source>
</evidence>
<dbReference type="Proteomes" id="UP000243374">
    <property type="component" value="Unassembled WGS sequence"/>
</dbReference>
<dbReference type="RefSeq" id="WP_074841465.1">
    <property type="nucleotide sequence ID" value="NZ_CP047056.1"/>
</dbReference>
<protein>
    <submittedName>
        <fullName evidence="2">Uncharacterized protein</fullName>
    </submittedName>
</protein>
<keyword evidence="1" id="KW-0812">Transmembrane</keyword>
<keyword evidence="1" id="KW-1133">Transmembrane helix</keyword>
<feature type="transmembrane region" description="Helical" evidence="1">
    <location>
        <begin position="47"/>
        <end position="64"/>
    </location>
</feature>
<feature type="transmembrane region" description="Helical" evidence="1">
    <location>
        <begin position="22"/>
        <end position="41"/>
    </location>
</feature>
<dbReference type="OrthoDB" id="7064022at2"/>
<proteinExistence type="predicted"/>
<gene>
    <name evidence="2" type="ORF">SAMN04487865_106012</name>
</gene>
<keyword evidence="1" id="KW-0472">Membrane</keyword>
<dbReference type="EMBL" id="FOSF01000060">
    <property type="protein sequence ID" value="SFK35869.1"/>
    <property type="molecule type" value="Genomic_DNA"/>
</dbReference>
<accession>A0A662ZDR1</accession>
<evidence type="ECO:0000313" key="2">
    <source>
        <dbReference type="EMBL" id="SFK35869.1"/>
    </source>
</evidence>
<sequence>MPDSEKNRASETSQHVSLTKRIPLRVLWLCELAFLIVLWKFATDTGYFLPIFIITVMGIFLYQYNKFK</sequence>
<reference evidence="2 3" key="1">
    <citation type="submission" date="2016-10" db="EMBL/GenBank/DDBJ databases">
        <authorList>
            <person name="Varghese N."/>
            <person name="Submissions S."/>
        </authorList>
    </citation>
    <scope>NUCLEOTIDE SEQUENCE [LARGE SCALE GENOMIC DNA]</scope>
    <source>
        <strain evidence="2 3">22B</strain>
    </source>
</reference>